<evidence type="ECO:0008006" key="3">
    <source>
        <dbReference type="Google" id="ProtNLM"/>
    </source>
</evidence>
<protein>
    <recommendedName>
        <fullName evidence="3">Flagellar FliJ protein</fullName>
    </recommendedName>
</protein>
<reference evidence="2" key="1">
    <citation type="submission" date="2016-10" db="EMBL/GenBank/DDBJ databases">
        <authorList>
            <person name="Varghese N."/>
            <person name="Submissions S."/>
        </authorList>
    </citation>
    <scope>NUCLEOTIDE SEQUENCE [LARGE SCALE GENOMIC DNA]</scope>
    <source>
        <strain evidence="2">CGMCC 4.3530</strain>
    </source>
</reference>
<dbReference type="Proteomes" id="UP000199529">
    <property type="component" value="Unassembled WGS sequence"/>
</dbReference>
<sequence length="136" mass="15401">MIKQNTTRGNATWAAFLLAEERACAGYLEARKAMAASARRLDSLNQLVAERPNRLDYRRARDKEMSAYGAAVERTRLAWNSWQRAQLRYDAAWAATEGRHRPGLDELQLERQARRARKADTARLLKTRVSAEGAAA</sequence>
<dbReference type="STRING" id="418495.SAMN05216215_103148"/>
<evidence type="ECO:0000313" key="2">
    <source>
        <dbReference type="Proteomes" id="UP000199529"/>
    </source>
</evidence>
<proteinExistence type="predicted"/>
<gene>
    <name evidence="1" type="ORF">SAMN05216215_103148</name>
</gene>
<name>A0A1H3LGW6_9PSEU</name>
<dbReference type="EMBL" id="FNOK01000031">
    <property type="protein sequence ID" value="SDY63188.1"/>
    <property type="molecule type" value="Genomic_DNA"/>
</dbReference>
<dbReference type="AlphaFoldDB" id="A0A1H3LGW6"/>
<accession>A0A1H3LGW6</accession>
<organism evidence="1 2">
    <name type="scientific">Saccharopolyspora shandongensis</name>
    <dbReference type="NCBI Taxonomy" id="418495"/>
    <lineage>
        <taxon>Bacteria</taxon>
        <taxon>Bacillati</taxon>
        <taxon>Actinomycetota</taxon>
        <taxon>Actinomycetes</taxon>
        <taxon>Pseudonocardiales</taxon>
        <taxon>Pseudonocardiaceae</taxon>
        <taxon>Saccharopolyspora</taxon>
    </lineage>
</organism>
<evidence type="ECO:0000313" key="1">
    <source>
        <dbReference type="EMBL" id="SDY63188.1"/>
    </source>
</evidence>
<keyword evidence="2" id="KW-1185">Reference proteome</keyword>